<reference evidence="4 5" key="1">
    <citation type="submission" date="2015-02" db="EMBL/GenBank/DDBJ databases">
        <title>Evolution of amylase-binding proteins of oral streptococcal species.</title>
        <authorList>
            <person name="Haase E.M."/>
        </authorList>
    </citation>
    <scope>NUCLEOTIDE SEQUENCE [LARGE SCALE GENOMIC DNA]</scope>
    <source>
        <strain evidence="4 5">UC921A</strain>
    </source>
</reference>
<dbReference type="Gene3D" id="3.40.190.10">
    <property type="entry name" value="Periplasmic binding protein-like II"/>
    <property type="match status" value="2"/>
</dbReference>
<dbReference type="PROSITE" id="PS51257">
    <property type="entry name" value="PROKAR_LIPOPROTEIN"/>
    <property type="match status" value="1"/>
</dbReference>
<evidence type="ECO:0000256" key="1">
    <source>
        <dbReference type="ARBA" id="ARBA00022729"/>
    </source>
</evidence>
<dbReference type="CDD" id="cd13710">
    <property type="entry name" value="PBP2_TcyK"/>
    <property type="match status" value="1"/>
</dbReference>
<dbReference type="OrthoDB" id="8613538at2"/>
<keyword evidence="1 2" id="KW-0732">Signal</keyword>
<evidence type="ECO:0000313" key="5">
    <source>
        <dbReference type="Proteomes" id="UP000033489"/>
    </source>
</evidence>
<organism evidence="4 5">
    <name type="scientific">Streptococcus infantis</name>
    <dbReference type="NCBI Taxonomy" id="68892"/>
    <lineage>
        <taxon>Bacteria</taxon>
        <taxon>Bacillati</taxon>
        <taxon>Bacillota</taxon>
        <taxon>Bacilli</taxon>
        <taxon>Lactobacillales</taxon>
        <taxon>Streptococcaceae</taxon>
        <taxon>Streptococcus</taxon>
    </lineage>
</organism>
<dbReference type="SMART" id="SM00062">
    <property type="entry name" value="PBPb"/>
    <property type="match status" value="1"/>
</dbReference>
<dbReference type="EMBL" id="JYGT01000007">
    <property type="protein sequence ID" value="KJQ76256.1"/>
    <property type="molecule type" value="Genomic_DNA"/>
</dbReference>
<accession>A0A0F2E372</accession>
<proteinExistence type="predicted"/>
<sequence length="269" mass="29833">MKKLFLLLAISPLLVACGQAKQDSASTSTASPKTIVVATAGDSPPFDFEKDGNLTGYDVEVLKAVDEKLDQYKIEFQKTAWESIFPGVDASRYQAAANNLSYTKERADKYLYSLPIAKNPLVLVSRKDKVLTSLQDIAGKTTQDDTGTSTAKVVTDWNQSHSDNPATIQYSGEDVAKRLTDLANGEFDFLIFDKISVQKIIQDRGLDLNVVDLESNDNPNNYIIFSSDQKEFKEQFDKVLKELYQDGTLEKLSKTYLGGSYLPDASELK</sequence>
<dbReference type="PATRIC" id="fig|28037.216.peg.731"/>
<protein>
    <submittedName>
        <fullName evidence="4">Glutamine ABC transporter substrate-binding protein</fullName>
    </submittedName>
</protein>
<comment type="caution">
    <text evidence="4">The sequence shown here is derived from an EMBL/GenBank/DDBJ whole genome shotgun (WGS) entry which is preliminary data.</text>
</comment>
<dbReference type="PANTHER" id="PTHR35936:SF19">
    <property type="entry name" value="AMINO-ACID-BINDING PROTEIN YXEM-RELATED"/>
    <property type="match status" value="1"/>
</dbReference>
<dbReference type="InterPro" id="IPR001638">
    <property type="entry name" value="Solute-binding_3/MltF_N"/>
</dbReference>
<dbReference type="SUPFAM" id="SSF53850">
    <property type="entry name" value="Periplasmic binding protein-like II"/>
    <property type="match status" value="1"/>
</dbReference>
<feature type="chain" id="PRO_5038705419" evidence="2">
    <location>
        <begin position="17"/>
        <end position="269"/>
    </location>
</feature>
<evidence type="ECO:0000256" key="2">
    <source>
        <dbReference type="SAM" id="SignalP"/>
    </source>
</evidence>
<dbReference type="Pfam" id="PF00497">
    <property type="entry name" value="SBP_bac_3"/>
    <property type="match status" value="1"/>
</dbReference>
<name>A0A0F2E372_9STRE</name>
<dbReference type="PANTHER" id="PTHR35936">
    <property type="entry name" value="MEMBRANE-BOUND LYTIC MUREIN TRANSGLYCOSYLASE F"/>
    <property type="match status" value="1"/>
</dbReference>
<feature type="domain" description="Solute-binding protein family 3/N-terminal" evidence="3">
    <location>
        <begin position="34"/>
        <end position="260"/>
    </location>
</feature>
<evidence type="ECO:0000313" key="4">
    <source>
        <dbReference type="EMBL" id="KJQ76256.1"/>
    </source>
</evidence>
<gene>
    <name evidence="4" type="ORF">TZ94_00754</name>
</gene>
<dbReference type="RefSeq" id="WP_045614295.1">
    <property type="nucleotide sequence ID" value="NZ_JYGT01000007.1"/>
</dbReference>
<dbReference type="AlphaFoldDB" id="A0A0F2E372"/>
<evidence type="ECO:0000259" key="3">
    <source>
        <dbReference type="SMART" id="SM00062"/>
    </source>
</evidence>
<feature type="signal peptide" evidence="2">
    <location>
        <begin position="1"/>
        <end position="16"/>
    </location>
</feature>
<dbReference type="Proteomes" id="UP000033489">
    <property type="component" value="Unassembled WGS sequence"/>
</dbReference>